<proteinExistence type="predicted"/>
<gene>
    <name evidence="2" type="ORF">S06H3_31120</name>
</gene>
<evidence type="ECO:0000256" key="1">
    <source>
        <dbReference type="ARBA" id="ARBA00022490"/>
    </source>
</evidence>
<dbReference type="InterPro" id="IPR014729">
    <property type="entry name" value="Rossmann-like_a/b/a_fold"/>
</dbReference>
<dbReference type="EMBL" id="BARV01018395">
    <property type="protein sequence ID" value="GAI19544.1"/>
    <property type="molecule type" value="Genomic_DNA"/>
</dbReference>
<dbReference type="AlphaFoldDB" id="X1NLI9"/>
<name>X1NLI9_9ZZZZ</name>
<dbReference type="GO" id="GO:0005524">
    <property type="term" value="F:ATP binding"/>
    <property type="evidence" value="ECO:0007669"/>
    <property type="project" value="InterPro"/>
</dbReference>
<organism evidence="2">
    <name type="scientific">marine sediment metagenome</name>
    <dbReference type="NCBI Taxonomy" id="412755"/>
    <lineage>
        <taxon>unclassified sequences</taxon>
        <taxon>metagenomes</taxon>
        <taxon>ecological metagenomes</taxon>
    </lineage>
</organism>
<evidence type="ECO:0000313" key="2">
    <source>
        <dbReference type="EMBL" id="GAI19544.1"/>
    </source>
</evidence>
<sequence>MRKIKRGKKRKSLFWLDQLADRIEKDMGLRKGQTVTISCGWSVSGPVHIGNLRSDAIIPFFLGEVLKQRGYKVRNILIIYVQDRFKATPGQMLFFENLNEAEKHIGVPENYKPSPKLVDKYKGKRLVDVPDPYGCCSSWAGHFAKEAVKTFAQLGIKMEVITTDKFYKLDITKKLIKEIIKKRKEI</sequence>
<accession>X1NLI9</accession>
<dbReference type="Pfam" id="PF01921">
    <property type="entry name" value="tRNA-synt_1f"/>
    <property type="match status" value="1"/>
</dbReference>
<protein>
    <recommendedName>
        <fullName evidence="3">Lysine--tRNA ligase</fullName>
    </recommendedName>
</protein>
<dbReference type="InterPro" id="IPR002904">
    <property type="entry name" value="Lys-tRNA-ligase"/>
</dbReference>
<comment type="caution">
    <text evidence="2">The sequence shown here is derived from an EMBL/GenBank/DDBJ whole genome shotgun (WGS) entry which is preliminary data.</text>
</comment>
<dbReference type="GO" id="GO:0004824">
    <property type="term" value="F:lysine-tRNA ligase activity"/>
    <property type="evidence" value="ECO:0007669"/>
    <property type="project" value="InterPro"/>
</dbReference>
<dbReference type="GO" id="GO:0006430">
    <property type="term" value="P:lysyl-tRNA aminoacylation"/>
    <property type="evidence" value="ECO:0007669"/>
    <property type="project" value="InterPro"/>
</dbReference>
<dbReference type="Gene3D" id="3.40.50.620">
    <property type="entry name" value="HUPs"/>
    <property type="match status" value="1"/>
</dbReference>
<dbReference type="PANTHER" id="PTHR37940:SF1">
    <property type="entry name" value="LYSINE--TRNA LIGASE"/>
    <property type="match status" value="1"/>
</dbReference>
<dbReference type="GO" id="GO:0005737">
    <property type="term" value="C:cytoplasm"/>
    <property type="evidence" value="ECO:0007669"/>
    <property type="project" value="InterPro"/>
</dbReference>
<reference evidence="2" key="1">
    <citation type="journal article" date="2014" name="Front. Microbiol.">
        <title>High frequency of phylogenetically diverse reductive dehalogenase-homologous genes in deep subseafloor sedimentary metagenomes.</title>
        <authorList>
            <person name="Kawai M."/>
            <person name="Futagami T."/>
            <person name="Toyoda A."/>
            <person name="Takaki Y."/>
            <person name="Nishi S."/>
            <person name="Hori S."/>
            <person name="Arai W."/>
            <person name="Tsubouchi T."/>
            <person name="Morono Y."/>
            <person name="Uchiyama I."/>
            <person name="Ito T."/>
            <person name="Fujiyama A."/>
            <person name="Inagaki F."/>
            <person name="Takami H."/>
        </authorList>
    </citation>
    <scope>NUCLEOTIDE SEQUENCE</scope>
    <source>
        <strain evidence="2">Expedition CK06-06</strain>
    </source>
</reference>
<keyword evidence="1" id="KW-0963">Cytoplasm</keyword>
<evidence type="ECO:0008006" key="3">
    <source>
        <dbReference type="Google" id="ProtNLM"/>
    </source>
</evidence>
<dbReference type="PANTHER" id="PTHR37940">
    <property type="entry name" value="LYSINE--TRNA LIGASE"/>
    <property type="match status" value="1"/>
</dbReference>
<dbReference type="SUPFAM" id="SSF52374">
    <property type="entry name" value="Nucleotidylyl transferase"/>
    <property type="match status" value="1"/>
</dbReference>